<protein>
    <submittedName>
        <fullName evidence="3">Uncharacterized protein</fullName>
    </submittedName>
</protein>
<dbReference type="HOGENOM" id="CLU_772259_0_0_1"/>
<dbReference type="EMBL" id="CM000157">
    <property type="protein sequence ID" value="EDW88983.1"/>
    <property type="molecule type" value="Genomic_DNA"/>
</dbReference>
<evidence type="ECO:0000256" key="1">
    <source>
        <dbReference type="SAM" id="MobiDB-lite"/>
    </source>
</evidence>
<keyword evidence="4" id="KW-1185">Reference proteome</keyword>
<reference evidence="3 4" key="2">
    <citation type="journal article" date="2007" name="PLoS Biol.">
        <title>Principles of genome evolution in the Drosophila melanogaster species group.</title>
        <authorList>
            <person name="Ranz J.M."/>
            <person name="Maurin D."/>
            <person name="Chan Y.S."/>
            <person name="von Grotthuss M."/>
            <person name="Hillier L.W."/>
            <person name="Roote J."/>
            <person name="Ashburner M."/>
            <person name="Bergman C.M."/>
        </authorList>
    </citation>
    <scope>NUCLEOTIDE SEQUENCE [LARGE SCALE GENOMIC DNA]</scope>
    <source>
        <strain evidence="4">Tai18E2 / Tucson 14021-0261.01</strain>
    </source>
</reference>
<name>B4P0I9_DROYA</name>
<feature type="region of interest" description="Disordered" evidence="1">
    <location>
        <begin position="100"/>
        <end position="122"/>
    </location>
</feature>
<dbReference type="Proteomes" id="UP000002282">
    <property type="component" value="Chromosome 2L"/>
</dbReference>
<feature type="region of interest" description="Disordered" evidence="1">
    <location>
        <begin position="200"/>
        <end position="245"/>
    </location>
</feature>
<gene>
    <name evidence="3" type="primary">Dyak\GE25137</name>
    <name evidence="3" type="synonym">dyak_GLEANR_877</name>
    <name evidence="3" type="synonym">GE25137</name>
    <name evidence="3" type="ORF">Dyak_GE25137</name>
</gene>
<dbReference type="AlphaFoldDB" id="B4P0I9"/>
<accession>B4P0I9</accession>
<dbReference type="OMA" id="PQTDWEY"/>
<sequence length="334" mass="36077">MQCSYILAICVSLLLLKLERTAATSVSAGPSQELINAARAVELDEVGLRELWKSRQPLVIRKQNDAGLVTTVTYELGPDGRSISRSRVLESILPARLEDNSASKPREDWEYVPSPGPQLRRPIGESSFGTGNFETNVFDTGFPRSILFPNWELPAGVTPRVTTRTETDGLGRKVTITTRSYSGTLLPGSNVFKQTFPDISEEPGPINTDFNPAQNPNTASFTPSRTAPTDTNSVHHSRPSQGAPVFVPVIDSTPTTQRPSVPLPTLAAAGAGGSDQVIDDFLKQVDLSASEIENSNGEVVKTILDKNGRILTARFVLSTVKGTQEGPQQPKPTK</sequence>
<organism evidence="3 4">
    <name type="scientific">Drosophila yakuba</name>
    <name type="common">Fruit fly</name>
    <dbReference type="NCBI Taxonomy" id="7245"/>
    <lineage>
        <taxon>Eukaryota</taxon>
        <taxon>Metazoa</taxon>
        <taxon>Ecdysozoa</taxon>
        <taxon>Arthropoda</taxon>
        <taxon>Hexapoda</taxon>
        <taxon>Insecta</taxon>
        <taxon>Pterygota</taxon>
        <taxon>Neoptera</taxon>
        <taxon>Endopterygota</taxon>
        <taxon>Diptera</taxon>
        <taxon>Brachycera</taxon>
        <taxon>Muscomorpha</taxon>
        <taxon>Ephydroidea</taxon>
        <taxon>Drosophilidae</taxon>
        <taxon>Drosophila</taxon>
        <taxon>Sophophora</taxon>
    </lineage>
</organism>
<evidence type="ECO:0000313" key="4">
    <source>
        <dbReference type="Proteomes" id="UP000002282"/>
    </source>
</evidence>
<keyword evidence="2" id="KW-0732">Signal</keyword>
<feature type="compositionally biased region" description="Basic and acidic residues" evidence="1">
    <location>
        <begin position="100"/>
        <end position="109"/>
    </location>
</feature>
<evidence type="ECO:0000256" key="2">
    <source>
        <dbReference type="SAM" id="SignalP"/>
    </source>
</evidence>
<feature type="chain" id="PRO_5002820657" evidence="2">
    <location>
        <begin position="24"/>
        <end position="334"/>
    </location>
</feature>
<dbReference type="PhylomeDB" id="B4P0I9"/>
<feature type="compositionally biased region" description="Polar residues" evidence="1">
    <location>
        <begin position="208"/>
        <end position="234"/>
    </location>
</feature>
<proteinExistence type="predicted"/>
<feature type="signal peptide" evidence="2">
    <location>
        <begin position="1"/>
        <end position="23"/>
    </location>
</feature>
<dbReference type="KEGG" id="dya:Dyak_GE25137"/>
<reference evidence="3 4" key="1">
    <citation type="journal article" date="2007" name="Nature">
        <title>Evolution of genes and genomes on the Drosophila phylogeny.</title>
        <authorList>
            <consortium name="Drosophila 12 Genomes Consortium"/>
            <person name="Clark A.G."/>
            <person name="Eisen M.B."/>
            <person name="Smith D.R."/>
            <person name="Bergman C.M."/>
            <person name="Oliver B."/>
            <person name="Markow T.A."/>
            <person name="Kaufman T.C."/>
            <person name="Kellis M."/>
            <person name="Gelbart W."/>
            <person name="Iyer V.N."/>
            <person name="Pollard D.A."/>
            <person name="Sackton T.B."/>
            <person name="Larracuente A.M."/>
            <person name="Singh N.D."/>
            <person name="Abad J.P."/>
            <person name="Abt D.N."/>
            <person name="Adryan B."/>
            <person name="Aguade M."/>
            <person name="Akashi H."/>
            <person name="Anderson W.W."/>
            <person name="Aquadro C.F."/>
            <person name="Ardell D.H."/>
            <person name="Arguello R."/>
            <person name="Artieri C.G."/>
            <person name="Barbash D.A."/>
            <person name="Barker D."/>
            <person name="Barsanti P."/>
            <person name="Batterham P."/>
            <person name="Batzoglou S."/>
            <person name="Begun D."/>
            <person name="Bhutkar A."/>
            <person name="Blanco E."/>
            <person name="Bosak S.A."/>
            <person name="Bradley R.K."/>
            <person name="Brand A.D."/>
            <person name="Brent M.R."/>
            <person name="Brooks A.N."/>
            <person name="Brown R.H."/>
            <person name="Butlin R.K."/>
            <person name="Caggese C."/>
            <person name="Calvi B.R."/>
            <person name="Bernardo de Carvalho A."/>
            <person name="Caspi A."/>
            <person name="Castrezana S."/>
            <person name="Celniker S.E."/>
            <person name="Chang J.L."/>
            <person name="Chapple C."/>
            <person name="Chatterji S."/>
            <person name="Chinwalla A."/>
            <person name="Civetta A."/>
            <person name="Clifton S.W."/>
            <person name="Comeron J.M."/>
            <person name="Costello J.C."/>
            <person name="Coyne J.A."/>
            <person name="Daub J."/>
            <person name="David R.G."/>
            <person name="Delcher A.L."/>
            <person name="Delehaunty K."/>
            <person name="Do C.B."/>
            <person name="Ebling H."/>
            <person name="Edwards K."/>
            <person name="Eickbush T."/>
            <person name="Evans J.D."/>
            <person name="Filipski A."/>
            <person name="Findeiss S."/>
            <person name="Freyhult E."/>
            <person name="Fulton L."/>
            <person name="Fulton R."/>
            <person name="Garcia A.C."/>
            <person name="Gardiner A."/>
            <person name="Garfield D.A."/>
            <person name="Garvin B.E."/>
            <person name="Gibson G."/>
            <person name="Gilbert D."/>
            <person name="Gnerre S."/>
            <person name="Godfrey J."/>
            <person name="Good R."/>
            <person name="Gotea V."/>
            <person name="Gravely B."/>
            <person name="Greenberg A.J."/>
            <person name="Griffiths-Jones S."/>
            <person name="Gross S."/>
            <person name="Guigo R."/>
            <person name="Gustafson E.A."/>
            <person name="Haerty W."/>
            <person name="Hahn M.W."/>
            <person name="Halligan D.L."/>
            <person name="Halpern A.L."/>
            <person name="Halter G.M."/>
            <person name="Han M.V."/>
            <person name="Heger A."/>
            <person name="Hillier L."/>
            <person name="Hinrichs A.S."/>
            <person name="Holmes I."/>
            <person name="Hoskins R.A."/>
            <person name="Hubisz M.J."/>
            <person name="Hultmark D."/>
            <person name="Huntley M.A."/>
            <person name="Jaffe D.B."/>
            <person name="Jagadeeshan S."/>
            <person name="Jeck W.R."/>
            <person name="Johnson J."/>
            <person name="Jones C.D."/>
            <person name="Jordan W.C."/>
            <person name="Karpen G.H."/>
            <person name="Kataoka E."/>
            <person name="Keightley P.D."/>
            <person name="Kheradpour P."/>
            <person name="Kirkness E.F."/>
            <person name="Koerich L.B."/>
            <person name="Kristiansen K."/>
            <person name="Kudrna D."/>
            <person name="Kulathinal R.J."/>
            <person name="Kumar S."/>
            <person name="Kwok R."/>
            <person name="Lander E."/>
            <person name="Langley C.H."/>
            <person name="Lapoint R."/>
            <person name="Lazzaro B.P."/>
            <person name="Lee S.J."/>
            <person name="Levesque L."/>
            <person name="Li R."/>
            <person name="Lin C.F."/>
            <person name="Lin M.F."/>
            <person name="Lindblad-Toh K."/>
            <person name="Llopart A."/>
            <person name="Long M."/>
            <person name="Low L."/>
            <person name="Lozovsky E."/>
            <person name="Lu J."/>
            <person name="Luo M."/>
            <person name="Machado C.A."/>
            <person name="Makalowski W."/>
            <person name="Marzo M."/>
            <person name="Matsuda M."/>
            <person name="Matzkin L."/>
            <person name="McAllister B."/>
            <person name="McBride C.S."/>
            <person name="McKernan B."/>
            <person name="McKernan K."/>
            <person name="Mendez-Lago M."/>
            <person name="Minx P."/>
            <person name="Mollenhauer M.U."/>
            <person name="Montooth K."/>
            <person name="Mount S.M."/>
            <person name="Mu X."/>
            <person name="Myers E."/>
            <person name="Negre B."/>
            <person name="Newfeld S."/>
            <person name="Nielsen R."/>
            <person name="Noor M.A."/>
            <person name="O'Grady P."/>
            <person name="Pachter L."/>
            <person name="Papaceit M."/>
            <person name="Parisi M.J."/>
            <person name="Parisi M."/>
            <person name="Parts L."/>
            <person name="Pedersen J.S."/>
            <person name="Pesole G."/>
            <person name="Phillippy A.M."/>
            <person name="Ponting C.P."/>
            <person name="Pop M."/>
            <person name="Porcelli D."/>
            <person name="Powell J.R."/>
            <person name="Prohaska S."/>
            <person name="Pruitt K."/>
            <person name="Puig M."/>
            <person name="Quesneville H."/>
            <person name="Ram K.R."/>
            <person name="Rand D."/>
            <person name="Rasmussen M.D."/>
            <person name="Reed L.K."/>
            <person name="Reenan R."/>
            <person name="Reily A."/>
            <person name="Remington K.A."/>
            <person name="Rieger T.T."/>
            <person name="Ritchie M.G."/>
            <person name="Robin C."/>
            <person name="Rogers Y.H."/>
            <person name="Rohde C."/>
            <person name="Rozas J."/>
            <person name="Rubenfield M.J."/>
            <person name="Ruiz A."/>
            <person name="Russo S."/>
            <person name="Salzberg S.L."/>
            <person name="Sanchez-Gracia A."/>
            <person name="Saranga D.J."/>
            <person name="Sato H."/>
            <person name="Schaeffer S.W."/>
            <person name="Schatz M.C."/>
            <person name="Schlenke T."/>
            <person name="Schwartz R."/>
            <person name="Segarra C."/>
            <person name="Singh R.S."/>
            <person name="Sirot L."/>
            <person name="Sirota M."/>
            <person name="Sisneros N.B."/>
            <person name="Smith C.D."/>
            <person name="Smith T.F."/>
            <person name="Spieth J."/>
            <person name="Stage D.E."/>
            <person name="Stark A."/>
            <person name="Stephan W."/>
            <person name="Strausberg R.L."/>
            <person name="Strempel S."/>
            <person name="Sturgill D."/>
            <person name="Sutton G."/>
            <person name="Sutton G.G."/>
            <person name="Tao W."/>
            <person name="Teichmann S."/>
            <person name="Tobari Y.N."/>
            <person name="Tomimura Y."/>
            <person name="Tsolas J.M."/>
            <person name="Valente V.L."/>
            <person name="Venter E."/>
            <person name="Venter J.C."/>
            <person name="Vicario S."/>
            <person name="Vieira F.G."/>
            <person name="Vilella A.J."/>
            <person name="Villasante A."/>
            <person name="Walenz B."/>
            <person name="Wang J."/>
            <person name="Wasserman M."/>
            <person name="Watts T."/>
            <person name="Wilson D."/>
            <person name="Wilson R.K."/>
            <person name="Wing R.A."/>
            <person name="Wolfner M.F."/>
            <person name="Wong A."/>
            <person name="Wong G.K."/>
            <person name="Wu C.I."/>
            <person name="Wu G."/>
            <person name="Yamamoto D."/>
            <person name="Yang H.P."/>
            <person name="Yang S.P."/>
            <person name="Yorke J.A."/>
            <person name="Yoshida K."/>
            <person name="Zdobnov E."/>
            <person name="Zhang P."/>
            <person name="Zhang Y."/>
            <person name="Zimin A.V."/>
            <person name="Baldwin J."/>
            <person name="Abdouelleil A."/>
            <person name="Abdulkadir J."/>
            <person name="Abebe A."/>
            <person name="Abera B."/>
            <person name="Abreu J."/>
            <person name="Acer S.C."/>
            <person name="Aftuck L."/>
            <person name="Alexander A."/>
            <person name="An P."/>
            <person name="Anderson E."/>
            <person name="Anderson S."/>
            <person name="Arachi H."/>
            <person name="Azer M."/>
            <person name="Bachantsang P."/>
            <person name="Barry A."/>
            <person name="Bayul T."/>
            <person name="Berlin A."/>
            <person name="Bessette D."/>
            <person name="Bloom T."/>
            <person name="Blye J."/>
            <person name="Boguslavskiy L."/>
            <person name="Bonnet C."/>
            <person name="Boukhgalter B."/>
            <person name="Bourzgui I."/>
            <person name="Brown A."/>
            <person name="Cahill P."/>
            <person name="Channer S."/>
            <person name="Cheshatsang Y."/>
            <person name="Chuda L."/>
            <person name="Citroen M."/>
            <person name="Collymore A."/>
            <person name="Cooke P."/>
            <person name="Costello M."/>
            <person name="D'Aco K."/>
            <person name="Daza R."/>
            <person name="De Haan G."/>
            <person name="DeGray S."/>
            <person name="DeMaso C."/>
            <person name="Dhargay N."/>
            <person name="Dooley K."/>
            <person name="Dooley E."/>
            <person name="Doricent M."/>
            <person name="Dorje P."/>
            <person name="Dorjee K."/>
            <person name="Dupes A."/>
            <person name="Elong R."/>
            <person name="Falk J."/>
            <person name="Farina A."/>
            <person name="Faro S."/>
            <person name="Ferguson D."/>
            <person name="Fisher S."/>
            <person name="Foley C.D."/>
            <person name="Franke A."/>
            <person name="Friedrich D."/>
            <person name="Gadbois L."/>
            <person name="Gearin G."/>
            <person name="Gearin C.R."/>
            <person name="Giannoukos G."/>
            <person name="Goode T."/>
            <person name="Graham J."/>
            <person name="Grandbois E."/>
            <person name="Grewal S."/>
            <person name="Gyaltsen K."/>
            <person name="Hafez N."/>
            <person name="Hagos B."/>
            <person name="Hall J."/>
            <person name="Henson C."/>
            <person name="Hollinger A."/>
            <person name="Honan T."/>
            <person name="Huard M.D."/>
            <person name="Hughes L."/>
            <person name="Hurhula B."/>
            <person name="Husby M.E."/>
            <person name="Kamat A."/>
            <person name="Kanga B."/>
            <person name="Kashin S."/>
            <person name="Khazanovich D."/>
            <person name="Kisner P."/>
            <person name="Lance K."/>
            <person name="Lara M."/>
            <person name="Lee W."/>
            <person name="Lennon N."/>
            <person name="Letendre F."/>
            <person name="LeVine R."/>
            <person name="Lipovsky A."/>
            <person name="Liu X."/>
            <person name="Liu J."/>
            <person name="Liu S."/>
            <person name="Lokyitsang T."/>
            <person name="Lokyitsang Y."/>
            <person name="Lubonja R."/>
            <person name="Lui A."/>
            <person name="MacDonald P."/>
            <person name="Magnisalis V."/>
            <person name="Maru K."/>
            <person name="Matthews C."/>
            <person name="McCusker W."/>
            <person name="McDonough S."/>
            <person name="Mehta T."/>
            <person name="Meldrim J."/>
            <person name="Meneus L."/>
            <person name="Mihai O."/>
            <person name="Mihalev A."/>
            <person name="Mihova T."/>
            <person name="Mittelman R."/>
            <person name="Mlenga V."/>
            <person name="Montmayeur A."/>
            <person name="Mulrain L."/>
            <person name="Navidi A."/>
            <person name="Naylor J."/>
            <person name="Negash T."/>
            <person name="Nguyen T."/>
            <person name="Nguyen N."/>
            <person name="Nicol R."/>
            <person name="Norbu C."/>
            <person name="Norbu N."/>
            <person name="Novod N."/>
            <person name="O'Neill B."/>
            <person name="Osman S."/>
            <person name="Markiewicz E."/>
            <person name="Oyono O.L."/>
            <person name="Patti C."/>
            <person name="Phunkhang P."/>
            <person name="Pierre F."/>
            <person name="Priest M."/>
            <person name="Raghuraman S."/>
            <person name="Rege F."/>
            <person name="Reyes R."/>
            <person name="Rise C."/>
            <person name="Rogov P."/>
            <person name="Ross K."/>
            <person name="Ryan E."/>
            <person name="Settipalli S."/>
            <person name="Shea T."/>
            <person name="Sherpa N."/>
            <person name="Shi L."/>
            <person name="Shih D."/>
            <person name="Sparrow T."/>
            <person name="Spaulding J."/>
            <person name="Stalker J."/>
            <person name="Stange-Thomann N."/>
            <person name="Stavropoulos S."/>
            <person name="Stone C."/>
            <person name="Strader C."/>
            <person name="Tesfaye S."/>
            <person name="Thomson T."/>
            <person name="Thoulutsang Y."/>
            <person name="Thoulutsang D."/>
            <person name="Topham K."/>
            <person name="Topping I."/>
            <person name="Tsamla T."/>
            <person name="Vassiliev H."/>
            <person name="Vo A."/>
            <person name="Wangchuk T."/>
            <person name="Wangdi T."/>
            <person name="Weiand M."/>
            <person name="Wilkinson J."/>
            <person name="Wilson A."/>
            <person name="Yadav S."/>
            <person name="Young G."/>
            <person name="Yu Q."/>
            <person name="Zembek L."/>
            <person name="Zhong D."/>
            <person name="Zimmer A."/>
            <person name="Zwirko Z."/>
            <person name="Jaffe D.B."/>
            <person name="Alvarez P."/>
            <person name="Brockman W."/>
            <person name="Butler J."/>
            <person name="Chin C."/>
            <person name="Gnerre S."/>
            <person name="Grabherr M."/>
            <person name="Kleber M."/>
            <person name="Mauceli E."/>
            <person name="MacCallum I."/>
        </authorList>
    </citation>
    <scope>NUCLEOTIDE SEQUENCE [LARGE SCALE GENOMIC DNA]</scope>
    <source>
        <strain evidence="4">Tai18E2 / Tucson 14021-0261.01</strain>
    </source>
</reference>
<dbReference type="OrthoDB" id="7883899at2759"/>
<evidence type="ECO:0000313" key="3">
    <source>
        <dbReference type="EMBL" id="EDW88983.1"/>
    </source>
</evidence>